<organism evidence="1 2">
    <name type="scientific">Salix udensis</name>
    <dbReference type="NCBI Taxonomy" id="889485"/>
    <lineage>
        <taxon>Eukaryota</taxon>
        <taxon>Viridiplantae</taxon>
        <taxon>Streptophyta</taxon>
        <taxon>Embryophyta</taxon>
        <taxon>Tracheophyta</taxon>
        <taxon>Spermatophyta</taxon>
        <taxon>Magnoliopsida</taxon>
        <taxon>eudicotyledons</taxon>
        <taxon>Gunneridae</taxon>
        <taxon>Pentapetalae</taxon>
        <taxon>rosids</taxon>
        <taxon>fabids</taxon>
        <taxon>Malpighiales</taxon>
        <taxon>Salicaceae</taxon>
        <taxon>Saliceae</taxon>
        <taxon>Salix</taxon>
    </lineage>
</organism>
<keyword evidence="2" id="KW-1185">Reference proteome</keyword>
<name>A0AAD6PHJ0_9ROSI</name>
<evidence type="ECO:0000313" key="2">
    <source>
        <dbReference type="Proteomes" id="UP001162972"/>
    </source>
</evidence>
<accession>A0AAD6PHJ0</accession>
<sequence length="50" mass="5922">MNRGLKSENFWGLFFYLFQLMFENESDHRAIVEAEVFMDPIIRSVVSGFC</sequence>
<reference evidence="1 2" key="1">
    <citation type="journal article" date="2023" name="Int. J. Mol. Sci.">
        <title>De Novo Assembly and Annotation of 11 Diverse Shrub Willow (Salix) Genomes Reveals Novel Gene Organization in Sex-Linked Regions.</title>
        <authorList>
            <person name="Hyden B."/>
            <person name="Feng K."/>
            <person name="Yates T.B."/>
            <person name="Jawdy S."/>
            <person name="Cereghino C."/>
            <person name="Smart L.B."/>
            <person name="Muchero W."/>
        </authorList>
    </citation>
    <scope>NUCLEOTIDE SEQUENCE [LARGE SCALE GENOMIC DNA]</scope>
    <source>
        <tissue evidence="1">Shoot tip</tissue>
    </source>
</reference>
<evidence type="ECO:0000313" key="1">
    <source>
        <dbReference type="EMBL" id="KAJ6430079.1"/>
    </source>
</evidence>
<comment type="caution">
    <text evidence="1">The sequence shown here is derived from an EMBL/GenBank/DDBJ whole genome shotgun (WGS) entry which is preliminary data.</text>
</comment>
<dbReference type="AlphaFoldDB" id="A0AAD6PHJ0"/>
<proteinExistence type="predicted"/>
<dbReference type="Proteomes" id="UP001162972">
    <property type="component" value="Chromosome 8"/>
</dbReference>
<gene>
    <name evidence="1" type="ORF">OIU84_021479</name>
</gene>
<protein>
    <submittedName>
        <fullName evidence="1">Uncharacterized protein</fullName>
    </submittedName>
</protein>
<dbReference type="EMBL" id="JAPFFJ010000004">
    <property type="protein sequence ID" value="KAJ6430079.1"/>
    <property type="molecule type" value="Genomic_DNA"/>
</dbReference>